<gene>
    <name evidence="2" type="ORF">ALTATR162_LOCUS2754</name>
</gene>
<name>A0A8J2HZQ2_9PLEO</name>
<feature type="chain" id="PRO_5035147192" evidence="1">
    <location>
        <begin position="22"/>
        <end position="115"/>
    </location>
</feature>
<evidence type="ECO:0000313" key="3">
    <source>
        <dbReference type="Proteomes" id="UP000676310"/>
    </source>
</evidence>
<proteinExistence type="predicted"/>
<organism evidence="2 3">
    <name type="scientific">Alternaria atra</name>
    <dbReference type="NCBI Taxonomy" id="119953"/>
    <lineage>
        <taxon>Eukaryota</taxon>
        <taxon>Fungi</taxon>
        <taxon>Dikarya</taxon>
        <taxon>Ascomycota</taxon>
        <taxon>Pezizomycotina</taxon>
        <taxon>Dothideomycetes</taxon>
        <taxon>Pleosporomycetidae</taxon>
        <taxon>Pleosporales</taxon>
        <taxon>Pleosporineae</taxon>
        <taxon>Pleosporaceae</taxon>
        <taxon>Alternaria</taxon>
        <taxon>Alternaria sect. Ulocladioides</taxon>
    </lineage>
</organism>
<sequence>MRLFALPLVISVLAGLNPSSAEKLDGDSTTIIYGSNSTITLKGNSITSEVILDYGANVEGFPTFEVISASGDTSGLQVTYSESLPVLLNSPTSDGPLGLAAAMDTYRINSYNITG</sequence>
<reference evidence="2" key="1">
    <citation type="submission" date="2021-05" db="EMBL/GenBank/DDBJ databases">
        <authorList>
            <person name="Stam R."/>
        </authorList>
    </citation>
    <scope>NUCLEOTIDE SEQUENCE</scope>
    <source>
        <strain evidence="2">CS162</strain>
    </source>
</reference>
<dbReference type="EMBL" id="CAJRGZ010000015">
    <property type="protein sequence ID" value="CAG5150723.1"/>
    <property type="molecule type" value="Genomic_DNA"/>
</dbReference>
<keyword evidence="1" id="KW-0732">Signal</keyword>
<comment type="caution">
    <text evidence="2">The sequence shown here is derived from an EMBL/GenBank/DDBJ whole genome shotgun (WGS) entry which is preliminary data.</text>
</comment>
<dbReference type="AlphaFoldDB" id="A0A8J2HZQ2"/>
<dbReference type="OrthoDB" id="10036721at2759"/>
<evidence type="ECO:0000256" key="1">
    <source>
        <dbReference type="SAM" id="SignalP"/>
    </source>
</evidence>
<dbReference type="GeneID" id="67014234"/>
<dbReference type="RefSeq" id="XP_043166295.1">
    <property type="nucleotide sequence ID" value="XM_043310360.1"/>
</dbReference>
<accession>A0A8J2HZQ2</accession>
<evidence type="ECO:0000313" key="2">
    <source>
        <dbReference type="EMBL" id="CAG5150723.1"/>
    </source>
</evidence>
<protein>
    <submittedName>
        <fullName evidence="2">Uncharacterized protein</fullName>
    </submittedName>
</protein>
<dbReference type="Proteomes" id="UP000676310">
    <property type="component" value="Unassembled WGS sequence"/>
</dbReference>
<feature type="signal peptide" evidence="1">
    <location>
        <begin position="1"/>
        <end position="21"/>
    </location>
</feature>
<keyword evidence="3" id="KW-1185">Reference proteome</keyword>